<sequence length="573" mass="63872">MTRDKRGLGSDTSEKDDLHTDNKRLKVPALARVIIEALQMDGLQRICSSLEPIIRNVVSEEVERALAKLGAVRNGERCLPKRIEGPDGRNLQLHFTTRLSLPIITGGEIEGEDGALIHIVLVDANTGHVVNSGPEASAKLDVLVLDGDFKFEDNDSWTEDEFKRHIVKERKGKRPLLTGDLQVSLKEGVGTLGKLNFTDNSCWIRSRTFRLALKIAAGCCKGTHVREAKTEAFMVKERRGQLHKKHHPPALGDEIWRLENIAKDGSFHNKLNTSGIRTVEDFLKFVARDAQGLRDMLGSSMSDKMWRKLVEHANTSFLGGKYHVCYLDETRNVGAVFNDRYVFCGLIDGGQFNSTECLIDGHQKDLADKLVKKAYDNWAAVIIYDGKDLLKVTESETVSASQKEPLLPSADCSSSYDLQISQIPNPEQCPVIRDAVAEGASTEDNIGLQPFNQTEQRPDTSINHDWPLPDAHSTDDFPDFIRSISQPLFEDIFHSLDICTGGASTSLHGGFDFSSCTPLWSPEFNLDHYQNSTSGRAVGWLKITKIAAAIRWALFIRKKAADRRKAKLVELEQ</sequence>
<dbReference type="EMBL" id="PYDT01000001">
    <property type="protein sequence ID" value="THU73898.1"/>
    <property type="molecule type" value="Genomic_DNA"/>
</dbReference>
<dbReference type="Proteomes" id="UP000317650">
    <property type="component" value="Chromosome 4"/>
</dbReference>
<evidence type="ECO:0000256" key="7">
    <source>
        <dbReference type="ARBA" id="ARBA00023242"/>
    </source>
</evidence>
<dbReference type="GO" id="GO:0005634">
    <property type="term" value="C:nucleus"/>
    <property type="evidence" value="ECO:0007669"/>
    <property type="project" value="UniProtKB-SubCell"/>
</dbReference>
<reference evidence="12 13" key="1">
    <citation type="journal article" date="2019" name="Nat. Plants">
        <title>Genome sequencing of Musa balbisiana reveals subgenome evolution and function divergence in polyploid bananas.</title>
        <authorList>
            <person name="Yao X."/>
        </authorList>
    </citation>
    <scope>NUCLEOTIDE SEQUENCE [LARGE SCALE GENOMIC DNA]</scope>
    <source>
        <strain evidence="13">cv. DH-PKW</strain>
        <tissue evidence="12">Leaves</tissue>
    </source>
</reference>
<dbReference type="InterPro" id="IPR046830">
    <property type="entry name" value="Calmod_bind_M"/>
</dbReference>
<dbReference type="Pfam" id="PF20451">
    <property type="entry name" value="Calmod_bind_M"/>
    <property type="match status" value="1"/>
</dbReference>
<organism evidence="12 13">
    <name type="scientific">Musa balbisiana</name>
    <name type="common">Banana</name>
    <dbReference type="NCBI Taxonomy" id="52838"/>
    <lineage>
        <taxon>Eukaryota</taxon>
        <taxon>Viridiplantae</taxon>
        <taxon>Streptophyta</taxon>
        <taxon>Embryophyta</taxon>
        <taxon>Tracheophyta</taxon>
        <taxon>Spermatophyta</taxon>
        <taxon>Magnoliopsida</taxon>
        <taxon>Liliopsida</taxon>
        <taxon>Zingiberales</taxon>
        <taxon>Musaceae</taxon>
        <taxon>Musa</taxon>
    </lineage>
</organism>
<evidence type="ECO:0000313" key="13">
    <source>
        <dbReference type="Proteomes" id="UP000317650"/>
    </source>
</evidence>
<dbReference type="InterPro" id="IPR046829">
    <property type="entry name" value="Calmod_bind_C"/>
</dbReference>
<feature type="domain" description="Calmodulin binding protein C-terminal" evidence="11">
    <location>
        <begin position="321"/>
        <end position="382"/>
    </location>
</feature>
<evidence type="ECO:0000256" key="5">
    <source>
        <dbReference type="ARBA" id="ARBA00023159"/>
    </source>
</evidence>
<evidence type="ECO:0000259" key="9">
    <source>
        <dbReference type="Pfam" id="PF07887"/>
    </source>
</evidence>
<keyword evidence="4" id="KW-0238">DNA-binding</keyword>
<comment type="similarity">
    <text evidence="2">Belongs to the plant ACBP60 protein family.</text>
</comment>
<evidence type="ECO:0000256" key="1">
    <source>
        <dbReference type="ARBA" id="ARBA00004123"/>
    </source>
</evidence>
<dbReference type="GO" id="GO:0043565">
    <property type="term" value="F:sequence-specific DNA binding"/>
    <property type="evidence" value="ECO:0007669"/>
    <property type="project" value="TreeGrafter"/>
</dbReference>
<evidence type="ECO:0000256" key="2">
    <source>
        <dbReference type="ARBA" id="ARBA00007214"/>
    </source>
</evidence>
<evidence type="ECO:0000256" key="4">
    <source>
        <dbReference type="ARBA" id="ARBA00023125"/>
    </source>
</evidence>
<dbReference type="Pfam" id="PF07887">
    <property type="entry name" value="Calmodulin_bind"/>
    <property type="match status" value="1"/>
</dbReference>
<evidence type="ECO:0000256" key="6">
    <source>
        <dbReference type="ARBA" id="ARBA00023163"/>
    </source>
</evidence>
<feature type="domain" description="Calmodulin binding protein central" evidence="10">
    <location>
        <begin position="251"/>
        <end position="316"/>
    </location>
</feature>
<keyword evidence="6" id="KW-0804">Transcription</keyword>
<evidence type="ECO:0000256" key="3">
    <source>
        <dbReference type="ARBA" id="ARBA00023015"/>
    </source>
</evidence>
<feature type="region of interest" description="Disordered" evidence="8">
    <location>
        <begin position="1"/>
        <end position="20"/>
    </location>
</feature>
<dbReference type="Pfam" id="PF20452">
    <property type="entry name" value="Calmod_bind_C"/>
    <property type="match status" value="1"/>
</dbReference>
<dbReference type="GO" id="GO:0080142">
    <property type="term" value="P:regulation of salicylic acid biosynthetic process"/>
    <property type="evidence" value="ECO:0007669"/>
    <property type="project" value="TreeGrafter"/>
</dbReference>
<dbReference type="InterPro" id="IPR046831">
    <property type="entry name" value="Calmodulin_bind_N"/>
</dbReference>
<dbReference type="PANTHER" id="PTHR31713">
    <property type="entry name" value="OS02G0177800 PROTEIN"/>
    <property type="match status" value="1"/>
</dbReference>
<dbReference type="PANTHER" id="PTHR31713:SF18">
    <property type="entry name" value="OS02G0177800 PROTEIN"/>
    <property type="match status" value="1"/>
</dbReference>
<comment type="caution">
    <text evidence="12">The sequence shown here is derived from an EMBL/GenBank/DDBJ whole genome shotgun (WGS) entry which is preliminary data.</text>
</comment>
<evidence type="ECO:0000313" key="12">
    <source>
        <dbReference type="EMBL" id="THU73898.1"/>
    </source>
</evidence>
<evidence type="ECO:0000259" key="11">
    <source>
        <dbReference type="Pfam" id="PF20452"/>
    </source>
</evidence>
<feature type="domain" description="Calmodulin binding protein-like N-terminal" evidence="9">
    <location>
        <begin position="91"/>
        <end position="237"/>
    </location>
</feature>
<keyword evidence="13" id="KW-1185">Reference proteome</keyword>
<accession>A0A4S8KFP2</accession>
<evidence type="ECO:0000259" key="10">
    <source>
        <dbReference type="Pfam" id="PF20451"/>
    </source>
</evidence>
<dbReference type="GO" id="GO:0003700">
    <property type="term" value="F:DNA-binding transcription factor activity"/>
    <property type="evidence" value="ECO:0007669"/>
    <property type="project" value="TreeGrafter"/>
</dbReference>
<gene>
    <name evidence="12" type="ORF">C4D60_Mb04t27690</name>
</gene>
<keyword evidence="7" id="KW-0539">Nucleus</keyword>
<proteinExistence type="inferred from homology"/>
<name>A0A4S8KFP2_MUSBA</name>
<dbReference type="InterPro" id="IPR012416">
    <property type="entry name" value="CBP60"/>
</dbReference>
<evidence type="ECO:0000256" key="8">
    <source>
        <dbReference type="SAM" id="MobiDB-lite"/>
    </source>
</evidence>
<keyword evidence="5" id="KW-0010">Activator</keyword>
<dbReference type="GO" id="GO:0005516">
    <property type="term" value="F:calmodulin binding"/>
    <property type="evidence" value="ECO:0007669"/>
    <property type="project" value="InterPro"/>
</dbReference>
<dbReference type="STRING" id="52838.A0A4S8KFP2"/>
<keyword evidence="3" id="KW-0805">Transcription regulation</keyword>
<dbReference type="AlphaFoldDB" id="A0A4S8KFP2"/>
<protein>
    <submittedName>
        <fullName evidence="12">Uncharacterized protein</fullName>
    </submittedName>
</protein>
<comment type="subcellular location">
    <subcellularLocation>
        <location evidence="1">Nucleus</location>
    </subcellularLocation>
</comment>